<protein>
    <recommendedName>
        <fullName evidence="3">4a-hydroxytetrahydrobiopterin dehydratase</fullName>
        <ecNumber evidence="3">4.2.1.96</ecNumber>
    </recommendedName>
    <alternativeName>
        <fullName evidence="5">4-alpha-hydroxy-tetrahydropterin dehydratase</fullName>
    </alternativeName>
</protein>
<accession>A0AAV0TJU0</accession>
<dbReference type="EMBL" id="CANTFL010000470">
    <property type="protein sequence ID" value="CAI5723097.1"/>
    <property type="molecule type" value="Genomic_DNA"/>
</dbReference>
<dbReference type="HAMAP" id="MF_00434">
    <property type="entry name" value="Pterin_4_alpha"/>
    <property type="match status" value="1"/>
</dbReference>
<comment type="similarity">
    <text evidence="2">Belongs to the pterin-4-alpha-carbinolamine dehydratase family.</text>
</comment>
<evidence type="ECO:0000256" key="2">
    <source>
        <dbReference type="ARBA" id="ARBA00006472"/>
    </source>
</evidence>
<reference evidence="6" key="1">
    <citation type="submission" date="2022-12" db="EMBL/GenBank/DDBJ databases">
        <authorList>
            <person name="Webb A."/>
        </authorList>
    </citation>
    <scope>NUCLEOTIDE SEQUENCE</scope>
    <source>
        <strain evidence="6">Hp1</strain>
    </source>
</reference>
<evidence type="ECO:0000256" key="5">
    <source>
        <dbReference type="ARBA" id="ARBA00030497"/>
    </source>
</evidence>
<dbReference type="CDD" id="cd00914">
    <property type="entry name" value="PCD_DCoH_subfamily_b"/>
    <property type="match status" value="1"/>
</dbReference>
<dbReference type="Pfam" id="PF01329">
    <property type="entry name" value="Pterin_4a"/>
    <property type="match status" value="1"/>
</dbReference>
<dbReference type="PANTHER" id="PTHR12599">
    <property type="entry name" value="PTERIN-4-ALPHA-CARBINOLAMINE DEHYDRATASE"/>
    <property type="match status" value="1"/>
</dbReference>
<dbReference type="AlphaFoldDB" id="A0AAV0TJU0"/>
<comment type="caution">
    <text evidence="6">The sequence shown here is derived from an EMBL/GenBank/DDBJ whole genome shotgun (WGS) entry which is preliminary data.</text>
</comment>
<comment type="catalytic activity">
    <reaction evidence="1">
        <text>(4aS,6R)-4a-hydroxy-L-erythro-5,6,7,8-tetrahydrobiopterin = (6R)-L-erythro-6,7-dihydrobiopterin + H2O</text>
        <dbReference type="Rhea" id="RHEA:11920"/>
        <dbReference type="ChEBI" id="CHEBI:15377"/>
        <dbReference type="ChEBI" id="CHEBI:15642"/>
        <dbReference type="ChEBI" id="CHEBI:43120"/>
        <dbReference type="EC" id="4.2.1.96"/>
    </reaction>
</comment>
<dbReference type="GO" id="GO:0006729">
    <property type="term" value="P:tetrahydrobiopterin biosynthetic process"/>
    <property type="evidence" value="ECO:0007669"/>
    <property type="project" value="InterPro"/>
</dbReference>
<dbReference type="InterPro" id="IPR001533">
    <property type="entry name" value="Pterin_deHydtase"/>
</dbReference>
<organism evidence="6 7">
    <name type="scientific">Hyaloperonospora brassicae</name>
    <name type="common">Brassica downy mildew</name>
    <name type="synonym">Peronospora brassicae</name>
    <dbReference type="NCBI Taxonomy" id="162125"/>
    <lineage>
        <taxon>Eukaryota</taxon>
        <taxon>Sar</taxon>
        <taxon>Stramenopiles</taxon>
        <taxon>Oomycota</taxon>
        <taxon>Peronosporomycetes</taxon>
        <taxon>Peronosporales</taxon>
        <taxon>Peronosporaceae</taxon>
        <taxon>Hyaloperonospora</taxon>
    </lineage>
</organism>
<evidence type="ECO:0000313" key="7">
    <source>
        <dbReference type="Proteomes" id="UP001162031"/>
    </source>
</evidence>
<dbReference type="Gene3D" id="3.30.1360.20">
    <property type="entry name" value="Transcriptional coactivator/pterin dehydratase"/>
    <property type="match status" value="1"/>
</dbReference>
<dbReference type="SUPFAM" id="SSF55248">
    <property type="entry name" value="PCD-like"/>
    <property type="match status" value="1"/>
</dbReference>
<dbReference type="GO" id="GO:0008124">
    <property type="term" value="F:4-alpha-hydroxytetrahydrobiopterin dehydratase activity"/>
    <property type="evidence" value="ECO:0007669"/>
    <property type="project" value="UniProtKB-EC"/>
</dbReference>
<proteinExistence type="inferred from homology"/>
<evidence type="ECO:0000256" key="4">
    <source>
        <dbReference type="ARBA" id="ARBA00023239"/>
    </source>
</evidence>
<sequence length="124" mass="14053">MQLLLRPLARAPLLQRTLSTRATPTLLTQTDRVVALQQITSAWEPVPDRDALRRRFEFRDFNEAWGFMSRTALLAEQMGHHPEWCNVYNCVDVTLSTHDCGGLSKNDVDMALAMNSYADALKSC</sequence>
<evidence type="ECO:0000313" key="6">
    <source>
        <dbReference type="EMBL" id="CAI5723097.1"/>
    </source>
</evidence>
<dbReference type="NCBIfam" id="NF002018">
    <property type="entry name" value="PRK00823.1-3"/>
    <property type="match status" value="1"/>
</dbReference>
<keyword evidence="7" id="KW-1185">Reference proteome</keyword>
<dbReference type="EC" id="4.2.1.96" evidence="3"/>
<evidence type="ECO:0000256" key="3">
    <source>
        <dbReference type="ARBA" id="ARBA00013252"/>
    </source>
</evidence>
<keyword evidence="4" id="KW-0456">Lyase</keyword>
<evidence type="ECO:0000256" key="1">
    <source>
        <dbReference type="ARBA" id="ARBA00001554"/>
    </source>
</evidence>
<gene>
    <name evidence="6" type="ORF">HBR001_LOCUS3032</name>
</gene>
<dbReference type="PANTHER" id="PTHR12599:SF0">
    <property type="entry name" value="PTERIN-4-ALPHA-CARBINOLAMINE DEHYDRATASE"/>
    <property type="match status" value="1"/>
</dbReference>
<name>A0AAV0TJU0_HYABA</name>
<dbReference type="InterPro" id="IPR036428">
    <property type="entry name" value="PCD_sf"/>
</dbReference>
<dbReference type="Proteomes" id="UP001162031">
    <property type="component" value="Unassembled WGS sequence"/>
</dbReference>